<organism evidence="2">
    <name type="scientific">Clostridium paraputrificum</name>
    <dbReference type="NCBI Taxonomy" id="29363"/>
    <lineage>
        <taxon>Bacteria</taxon>
        <taxon>Bacillati</taxon>
        <taxon>Bacillota</taxon>
        <taxon>Clostridia</taxon>
        <taxon>Eubacteriales</taxon>
        <taxon>Clostridiaceae</taxon>
        <taxon>Clostridium</taxon>
    </lineage>
</organism>
<reference evidence="2" key="1">
    <citation type="submission" date="2019-11" db="EMBL/GenBank/DDBJ databases">
        <authorList>
            <person name="Feng L."/>
        </authorList>
    </citation>
    <scope>NUCLEOTIDE SEQUENCE</scope>
    <source>
        <strain evidence="2">CParaputrificumLFYP93</strain>
    </source>
</reference>
<evidence type="ECO:0000256" key="1">
    <source>
        <dbReference type="SAM" id="Phobius"/>
    </source>
</evidence>
<dbReference type="AlphaFoldDB" id="A0A6N3EWW5"/>
<evidence type="ECO:0000313" key="2">
    <source>
        <dbReference type="EMBL" id="VYU43741.1"/>
    </source>
</evidence>
<name>A0A6N3EWW5_9CLOT</name>
<protein>
    <submittedName>
        <fullName evidence="2">Uncharacterized protein</fullName>
    </submittedName>
</protein>
<keyword evidence="1" id="KW-0812">Transmembrane</keyword>
<dbReference type="EMBL" id="CACRTV010000057">
    <property type="protein sequence ID" value="VYU43741.1"/>
    <property type="molecule type" value="Genomic_DNA"/>
</dbReference>
<accession>A0A6N3EWW5</accession>
<keyword evidence="1" id="KW-1133">Transmembrane helix</keyword>
<keyword evidence="1" id="KW-0472">Membrane</keyword>
<feature type="transmembrane region" description="Helical" evidence="1">
    <location>
        <begin position="32"/>
        <end position="51"/>
    </location>
</feature>
<gene>
    <name evidence="2" type="ORF">CPLFYP93_02267</name>
</gene>
<proteinExistence type="predicted"/>
<dbReference type="RefSeq" id="WP_156561637.1">
    <property type="nucleotide sequence ID" value="NZ_CACRTV010000057.1"/>
</dbReference>
<sequence length="53" mass="5824">MVVLLLALLILGICFIAMYKKNKAPEGFNLAGKIFILTSVVVFLIHMLGGFNK</sequence>